<keyword evidence="3" id="KW-1185">Reference proteome</keyword>
<feature type="compositionally biased region" description="Polar residues" evidence="1">
    <location>
        <begin position="89"/>
        <end position="99"/>
    </location>
</feature>
<feature type="compositionally biased region" description="Polar residues" evidence="1">
    <location>
        <begin position="65"/>
        <end position="75"/>
    </location>
</feature>
<organism evidence="2 3">
    <name type="scientific">Pleuronectes platessa</name>
    <name type="common">European plaice</name>
    <dbReference type="NCBI Taxonomy" id="8262"/>
    <lineage>
        <taxon>Eukaryota</taxon>
        <taxon>Metazoa</taxon>
        <taxon>Chordata</taxon>
        <taxon>Craniata</taxon>
        <taxon>Vertebrata</taxon>
        <taxon>Euteleostomi</taxon>
        <taxon>Actinopterygii</taxon>
        <taxon>Neopterygii</taxon>
        <taxon>Teleostei</taxon>
        <taxon>Neoteleostei</taxon>
        <taxon>Acanthomorphata</taxon>
        <taxon>Carangaria</taxon>
        <taxon>Pleuronectiformes</taxon>
        <taxon>Pleuronectoidei</taxon>
        <taxon>Pleuronectidae</taxon>
        <taxon>Pleuronectes</taxon>
    </lineage>
</organism>
<name>A0A9N7Z2N6_PLEPL</name>
<comment type="caution">
    <text evidence="2">The sequence shown here is derived from an EMBL/GenBank/DDBJ whole genome shotgun (WGS) entry which is preliminary data.</text>
</comment>
<protein>
    <submittedName>
        <fullName evidence="2">Uncharacterized protein</fullName>
    </submittedName>
</protein>
<gene>
    <name evidence="2" type="ORF">PLEPLA_LOCUS35321</name>
</gene>
<dbReference type="Proteomes" id="UP001153269">
    <property type="component" value="Unassembled WGS sequence"/>
</dbReference>
<dbReference type="AlphaFoldDB" id="A0A9N7Z2N6"/>
<proteinExistence type="predicted"/>
<accession>A0A9N7Z2N6</accession>
<sequence length="234" mass="26437">MDQSGFQQETWFPSSQLFIDTTSINPDETDVKSNICNRTKEQVTTWLQVEFNLVNFHISPGGWIPTSQSQDSSSEPHGPNVHQPDAQRQWKTNISTSRRNVPPGRSGEILRQRKQAESFCNEGQRANVSNGRRRKTSLLEEMQKSRASIVARLDKLKEEEQGPHGSKEGTSSLVEATEELLNTNLQEEAAGEEDDGETCDFKIVFHQISVFVPEGGLRLSLVRFRSLTWSCETE</sequence>
<feature type="region of interest" description="Disordered" evidence="1">
    <location>
        <begin position="64"/>
        <end position="135"/>
    </location>
</feature>
<reference evidence="2" key="1">
    <citation type="submission" date="2020-03" db="EMBL/GenBank/DDBJ databases">
        <authorList>
            <person name="Weist P."/>
        </authorList>
    </citation>
    <scope>NUCLEOTIDE SEQUENCE</scope>
</reference>
<evidence type="ECO:0000313" key="3">
    <source>
        <dbReference type="Proteomes" id="UP001153269"/>
    </source>
</evidence>
<evidence type="ECO:0000313" key="2">
    <source>
        <dbReference type="EMBL" id="CAB1447642.1"/>
    </source>
</evidence>
<evidence type="ECO:0000256" key="1">
    <source>
        <dbReference type="SAM" id="MobiDB-lite"/>
    </source>
</evidence>
<dbReference type="EMBL" id="CADEAL010003954">
    <property type="protein sequence ID" value="CAB1447642.1"/>
    <property type="molecule type" value="Genomic_DNA"/>
</dbReference>